<dbReference type="FunFam" id="2.60.40.150:FF:000066">
    <property type="entry name" value="Extended synaptotagmin-2"/>
    <property type="match status" value="1"/>
</dbReference>
<dbReference type="InterPro" id="IPR035892">
    <property type="entry name" value="C2_domain_sf"/>
</dbReference>
<comment type="subcellular location">
    <subcellularLocation>
        <location evidence="1">Membrane</location>
        <topology evidence="1">Single-pass membrane protein</topology>
    </subcellularLocation>
</comment>
<dbReference type="Gene3D" id="3.40.50.10140">
    <property type="entry name" value="Toll/interleukin-1 receptor homology (TIR) domain"/>
    <property type="match status" value="1"/>
</dbReference>
<evidence type="ECO:0000256" key="11">
    <source>
        <dbReference type="ARBA" id="ARBA00023121"/>
    </source>
</evidence>
<dbReference type="InterPro" id="IPR002182">
    <property type="entry name" value="NB-ARC"/>
</dbReference>
<keyword evidence="5" id="KW-0479">Metal-binding</keyword>
<feature type="domain" description="C2" evidence="14">
    <location>
        <begin position="1477"/>
        <end position="1597"/>
    </location>
</feature>
<dbReference type="InterPro" id="IPR039010">
    <property type="entry name" value="Synaptotagmin_SMP"/>
</dbReference>
<dbReference type="InterPro" id="IPR000157">
    <property type="entry name" value="TIR_dom"/>
</dbReference>
<dbReference type="SUPFAM" id="SSF52200">
    <property type="entry name" value="Toll/Interleukin receptor TIR domain"/>
    <property type="match status" value="1"/>
</dbReference>
<dbReference type="Pfam" id="PF13966">
    <property type="entry name" value="zf-RVT"/>
    <property type="match status" value="1"/>
</dbReference>
<dbReference type="Pfam" id="PF01582">
    <property type="entry name" value="TIR"/>
    <property type="match status" value="1"/>
</dbReference>
<evidence type="ECO:0000256" key="1">
    <source>
        <dbReference type="ARBA" id="ARBA00004167"/>
    </source>
</evidence>
<evidence type="ECO:0000313" key="17">
    <source>
        <dbReference type="EMBL" id="KAK9064094.1"/>
    </source>
</evidence>
<proteinExistence type="inferred from homology"/>
<evidence type="ECO:0000256" key="8">
    <source>
        <dbReference type="ARBA" id="ARBA00022989"/>
    </source>
</evidence>
<dbReference type="InterPro" id="IPR035897">
    <property type="entry name" value="Toll_tir_struct_dom_sf"/>
</dbReference>
<keyword evidence="12" id="KW-0472">Membrane</keyword>
<evidence type="ECO:0000259" key="16">
    <source>
        <dbReference type="PROSITE" id="PS51847"/>
    </source>
</evidence>
<dbReference type="InterPro" id="IPR027417">
    <property type="entry name" value="P-loop_NTPase"/>
</dbReference>
<sequence>MNFPRKSPAFYSLKLNKQNTPIPPHRFHYDVFLSFRGEDTRKTISHDLYTALTDAGIHTFRDDDELPRGNDISSELIKAIQESKASIVVFSKDYASSRWCLDELVKILECKRNVGQLVFPVFYGVGRGDVLRQTGSFESAFGRHEVRFDGGKVEEWRWALTEAASLEGWEVYDHVSRFETSSLVQEIVTKVQHKVKSKLFVAKYPVGLDARIEELKTLLKDGFDGGCMIGFHGVSGIGKTTIAKEFYNTFIDKYKGGCFLANVREKSKPSDGLIRLQTQLLFELDGKNYEIGNIDKGINMIKSKLRGRKVLVVLDDVNELVQLDSLTGNNISWFGEGSMIIVTTRSMCILDQAKVDLRYEVKELNHEESMVLLCWHAFGSRVPLQSYKSVLREVVNYGHRSPVNLELIGSSLVGKTEDDYYLTRKQLGVLDVNGSVQAGTGLEISQEWLGRLRKWTPSFDVPCDSDNEFSDDDDESFLHKENQRDLEGDGSVKEDNIADDIGLGAGDRPFEGNHVVDHKVSGGDPISCRKTMCEQDGGNGINSDPFGIMDFINNECPVLNKSYSVSLSVPPGFQRINNVDDGVVNKRNEVSMESPVCDFVSAKTKCQAYPKADSSVHVEGEASTAEVNCGVGVENVNGRLHQNISILEQFARFETERLGVAFDRGEAEDFNDFIDAKDLEDVSLGGFKFTRMSYNGLQQSKLDRLLISSSLASTVRGLEALVLGNKVADHRPILLRVRDIDFGPIPFKFFNFWISLPGYEDVVKSAWEDESLNSHHNCFIRFKEKLKLTKQKLKEWNKVRIETENGTFKNLTKRLEEVELEMEGGGNLVTLNSAKSVILHELGGIERRKFLESSQKIKNKWVLEGDENSKFFHAYLKKRRRANSIRGIKVNGDWIEDPVLIKEAFFTYHSSRFSASGHHPVSFGTLGSLGFRSLDASVIDVLCSIPTLGEVRNAIWDCGECKVSDRIVGNIRIWNWRRDIRGGVEEAQWNSLLLVLDGFIHNSGCDVWGWDLNGNEVFEVKHVRKVIERATLPGNYTKTSWNKLVPKKVNVFMWRLLLDRLPVRAKLLEKEINISEFGCFFGTERLETSQHLFGSCPKFCDIWDKDPVVKPISELDLTSLQDLIPEIPLWLKNPDYDRVDWLNKFVSSMWPYLDKAICDAIRRTAEPIMADYIGHGHRPIEAITFETLSLGTLPPTFQGVKVCETNENQLVMEPAIKWAGNPNIVIGVKISSLIIKIQLVDLQVFLVPRVVLKPLVPAFPCFSNVIVSLMEKPHVDFGLKVLGGDVMSIPGLYSLVQDSIKKEVAKLYLWPQTLEIPILDSSLGIVKKPVGVLHVKAVRATNLMKMDILGLSDPYVKLKLSGEMLPSKKTTIKKRTLNPVWNETFKLVVKDPQAQTLQVNVYDWDKVGSHDRLGMQVVPLKLLTPNETMELALDLLKNTNIADPHKKQQRGQIMLELTYAPFKEDNEVFSSPVTPVKRENGVESGGESPSWAGPGAGVLLVTIQGAEDVEGEHHNNPYAMVIFRGETKKTKRIKRTRDPKWNEEFQFMLEEPPIQDKIHIKIMSRRTRMSFYHKESLGHVDINLADVVYNGRINHKFHLIDSKNGLVHVELRWRET</sequence>
<dbReference type="PRINTS" id="PR00364">
    <property type="entry name" value="DISEASERSIST"/>
</dbReference>
<dbReference type="PRINTS" id="PR00360">
    <property type="entry name" value="C2DOMAIN"/>
</dbReference>
<evidence type="ECO:0000256" key="6">
    <source>
        <dbReference type="ARBA" id="ARBA00022737"/>
    </source>
</evidence>
<dbReference type="Pfam" id="PF00931">
    <property type="entry name" value="NB-ARC"/>
    <property type="match status" value="1"/>
</dbReference>
<feature type="compositionally biased region" description="Basic and acidic residues" evidence="13">
    <location>
        <begin position="481"/>
        <end position="496"/>
    </location>
</feature>
<keyword evidence="10" id="KW-0445">Lipid transport</keyword>
<keyword evidence="6" id="KW-0677">Repeat</keyword>
<dbReference type="PROSITE" id="PS50004">
    <property type="entry name" value="C2"/>
    <property type="match status" value="2"/>
</dbReference>
<dbReference type="SUPFAM" id="SSF49562">
    <property type="entry name" value="C2 domain (Calcium/lipid-binding domain, CaLB)"/>
    <property type="match status" value="2"/>
</dbReference>
<dbReference type="FunFam" id="3.40.50.10140:FF:000007">
    <property type="entry name" value="Disease resistance protein (TIR-NBS-LRR class)"/>
    <property type="match status" value="1"/>
</dbReference>
<gene>
    <name evidence="17" type="ORF">SSX86_017966</name>
</gene>
<evidence type="ECO:0000256" key="9">
    <source>
        <dbReference type="ARBA" id="ARBA00023027"/>
    </source>
</evidence>
<protein>
    <submittedName>
        <fullName evidence="17">Uncharacterized protein</fullName>
    </submittedName>
</protein>
<dbReference type="SMART" id="SM00239">
    <property type="entry name" value="C2"/>
    <property type="match status" value="2"/>
</dbReference>
<evidence type="ECO:0000259" key="15">
    <source>
        <dbReference type="PROSITE" id="PS50104"/>
    </source>
</evidence>
<evidence type="ECO:0000256" key="10">
    <source>
        <dbReference type="ARBA" id="ARBA00023055"/>
    </source>
</evidence>
<dbReference type="FunFam" id="2.60.40.150:FF:000102">
    <property type="entry name" value="Synaptotagmin-2 isoform A"/>
    <property type="match status" value="1"/>
</dbReference>
<keyword evidence="7" id="KW-0106">Calcium</keyword>
<evidence type="ECO:0000259" key="14">
    <source>
        <dbReference type="PROSITE" id="PS50004"/>
    </source>
</evidence>
<dbReference type="GO" id="GO:0005783">
    <property type="term" value="C:endoplasmic reticulum"/>
    <property type="evidence" value="ECO:0007669"/>
    <property type="project" value="TreeGrafter"/>
</dbReference>
<dbReference type="SMART" id="SM00255">
    <property type="entry name" value="TIR"/>
    <property type="match status" value="1"/>
</dbReference>
<dbReference type="GO" id="GO:0007165">
    <property type="term" value="P:signal transduction"/>
    <property type="evidence" value="ECO:0007669"/>
    <property type="project" value="InterPro"/>
</dbReference>
<feature type="region of interest" description="Disordered" evidence="13">
    <location>
        <begin position="481"/>
        <end position="504"/>
    </location>
</feature>
<accession>A0AAP0GX75</accession>
<dbReference type="InterPro" id="IPR031468">
    <property type="entry name" value="SMP_LBD"/>
</dbReference>
<feature type="domain" description="TIR" evidence="15">
    <location>
        <begin position="27"/>
        <end position="160"/>
    </location>
</feature>
<evidence type="ECO:0000256" key="3">
    <source>
        <dbReference type="ARBA" id="ARBA00022448"/>
    </source>
</evidence>
<evidence type="ECO:0000256" key="5">
    <source>
        <dbReference type="ARBA" id="ARBA00022723"/>
    </source>
</evidence>
<dbReference type="InterPro" id="IPR000008">
    <property type="entry name" value="C2_dom"/>
</dbReference>
<dbReference type="GO" id="GO:0046872">
    <property type="term" value="F:metal ion binding"/>
    <property type="evidence" value="ECO:0007669"/>
    <property type="project" value="UniProtKB-KW"/>
</dbReference>
<keyword evidence="4" id="KW-0812">Transmembrane</keyword>
<dbReference type="Gene3D" id="2.60.40.150">
    <property type="entry name" value="C2 domain"/>
    <property type="match status" value="2"/>
</dbReference>
<evidence type="ECO:0000313" key="18">
    <source>
        <dbReference type="Proteomes" id="UP001408789"/>
    </source>
</evidence>
<comment type="similarity">
    <text evidence="2">Belongs to the synaptotagmin family.</text>
</comment>
<organism evidence="17 18">
    <name type="scientific">Deinandra increscens subsp. villosa</name>
    <dbReference type="NCBI Taxonomy" id="3103831"/>
    <lineage>
        <taxon>Eukaryota</taxon>
        <taxon>Viridiplantae</taxon>
        <taxon>Streptophyta</taxon>
        <taxon>Embryophyta</taxon>
        <taxon>Tracheophyta</taxon>
        <taxon>Spermatophyta</taxon>
        <taxon>Magnoliopsida</taxon>
        <taxon>eudicotyledons</taxon>
        <taxon>Gunneridae</taxon>
        <taxon>Pentapetalae</taxon>
        <taxon>asterids</taxon>
        <taxon>campanulids</taxon>
        <taxon>Asterales</taxon>
        <taxon>Asteraceae</taxon>
        <taxon>Asteroideae</taxon>
        <taxon>Heliantheae alliance</taxon>
        <taxon>Madieae</taxon>
        <taxon>Madiinae</taxon>
        <taxon>Deinandra</taxon>
    </lineage>
</organism>
<dbReference type="GO" id="GO:0006869">
    <property type="term" value="P:lipid transport"/>
    <property type="evidence" value="ECO:0007669"/>
    <property type="project" value="UniProtKB-KW"/>
</dbReference>
<dbReference type="CDD" id="cd00030">
    <property type="entry name" value="C2"/>
    <property type="match status" value="1"/>
</dbReference>
<name>A0AAP0GX75_9ASTR</name>
<evidence type="ECO:0000256" key="12">
    <source>
        <dbReference type="ARBA" id="ARBA00023136"/>
    </source>
</evidence>
<dbReference type="Pfam" id="PF00168">
    <property type="entry name" value="C2"/>
    <property type="match status" value="2"/>
</dbReference>
<dbReference type="InterPro" id="IPR026960">
    <property type="entry name" value="RVT-Znf"/>
</dbReference>
<reference evidence="17 18" key="1">
    <citation type="submission" date="2024-04" db="EMBL/GenBank/DDBJ databases">
        <title>The reference genome of an endangered Asteraceae, Deinandra increscens subsp. villosa, native to the Central Coast of California.</title>
        <authorList>
            <person name="Guilliams M."/>
            <person name="Hasenstab-Lehman K."/>
            <person name="Meyer R."/>
            <person name="Mcevoy S."/>
        </authorList>
    </citation>
    <scope>NUCLEOTIDE SEQUENCE [LARGE SCALE GENOMIC DNA]</scope>
    <source>
        <tissue evidence="17">Leaf</tissue>
    </source>
</reference>
<evidence type="ECO:0000256" key="13">
    <source>
        <dbReference type="SAM" id="MobiDB-lite"/>
    </source>
</evidence>
<dbReference type="Pfam" id="PF17047">
    <property type="entry name" value="SMP_LBD"/>
    <property type="match status" value="1"/>
</dbReference>
<feature type="domain" description="C2" evidence="14">
    <location>
        <begin position="1310"/>
        <end position="1433"/>
    </location>
</feature>
<evidence type="ECO:0000256" key="2">
    <source>
        <dbReference type="ARBA" id="ARBA00006996"/>
    </source>
</evidence>
<dbReference type="GO" id="GO:0008289">
    <property type="term" value="F:lipid binding"/>
    <property type="evidence" value="ECO:0007669"/>
    <property type="project" value="UniProtKB-KW"/>
</dbReference>
<dbReference type="GO" id="GO:0043531">
    <property type="term" value="F:ADP binding"/>
    <property type="evidence" value="ECO:0007669"/>
    <property type="project" value="InterPro"/>
</dbReference>
<dbReference type="Gene3D" id="3.40.50.300">
    <property type="entry name" value="P-loop containing nucleotide triphosphate hydrolases"/>
    <property type="match status" value="1"/>
</dbReference>
<keyword evidence="11" id="KW-0446">Lipid-binding</keyword>
<keyword evidence="9" id="KW-0520">NAD</keyword>
<evidence type="ECO:0000256" key="7">
    <source>
        <dbReference type="ARBA" id="ARBA00022837"/>
    </source>
</evidence>
<dbReference type="PANTHER" id="PTHR10774">
    <property type="entry name" value="EXTENDED SYNAPTOTAGMIN-RELATED"/>
    <property type="match status" value="1"/>
</dbReference>
<dbReference type="InterPro" id="IPR045050">
    <property type="entry name" value="Synaptotagmin_plant"/>
</dbReference>
<feature type="domain" description="SMP-LTD" evidence="16">
    <location>
        <begin position="1135"/>
        <end position="1319"/>
    </location>
</feature>
<keyword evidence="3" id="KW-0813">Transport</keyword>
<dbReference type="PROSITE" id="PS51847">
    <property type="entry name" value="SMP"/>
    <property type="match status" value="1"/>
</dbReference>
<comment type="caution">
    <text evidence="17">The sequence shown here is derived from an EMBL/GenBank/DDBJ whole genome shotgun (WGS) entry which is preliminary data.</text>
</comment>
<dbReference type="PROSITE" id="PS50104">
    <property type="entry name" value="TIR"/>
    <property type="match status" value="1"/>
</dbReference>
<dbReference type="EMBL" id="JBCNJP010000018">
    <property type="protein sequence ID" value="KAK9064094.1"/>
    <property type="molecule type" value="Genomic_DNA"/>
</dbReference>
<dbReference type="SUPFAM" id="SSF52540">
    <property type="entry name" value="P-loop containing nucleoside triphosphate hydrolases"/>
    <property type="match status" value="1"/>
</dbReference>
<keyword evidence="8" id="KW-1133">Transmembrane helix</keyword>
<keyword evidence="18" id="KW-1185">Reference proteome</keyword>
<dbReference type="CDD" id="cd21677">
    <property type="entry name" value="SMP_SYT"/>
    <property type="match status" value="1"/>
</dbReference>
<dbReference type="PANTHER" id="PTHR10774:SF62">
    <property type="entry name" value="SYNAPTOTAGMIN-3"/>
    <property type="match status" value="1"/>
</dbReference>
<dbReference type="GO" id="GO:0016020">
    <property type="term" value="C:membrane"/>
    <property type="evidence" value="ECO:0007669"/>
    <property type="project" value="UniProtKB-SubCell"/>
</dbReference>
<evidence type="ECO:0000256" key="4">
    <source>
        <dbReference type="ARBA" id="ARBA00022692"/>
    </source>
</evidence>
<dbReference type="Proteomes" id="UP001408789">
    <property type="component" value="Unassembled WGS sequence"/>
</dbReference>